<keyword evidence="2" id="KW-0964">Secreted</keyword>
<accession>A0A8J1JYN3</accession>
<dbReference type="PANTHER" id="PTHR20914:SF9">
    <property type="entry name" value="COILED, ISOFORM A"/>
    <property type="match status" value="1"/>
</dbReference>
<evidence type="ECO:0000313" key="6">
    <source>
        <dbReference type="RefSeq" id="XP_031762130.1"/>
    </source>
</evidence>
<feature type="domain" description="UPAR/Ly6" evidence="4">
    <location>
        <begin position="224"/>
        <end position="293"/>
    </location>
</feature>
<reference evidence="6" key="1">
    <citation type="submission" date="2025-08" db="UniProtKB">
        <authorList>
            <consortium name="RefSeq"/>
        </authorList>
    </citation>
    <scope>IDENTIFICATION</scope>
    <source>
        <strain evidence="6">Nigerian</strain>
        <tissue evidence="6">Liver and blood</tissue>
    </source>
</reference>
<evidence type="ECO:0000256" key="3">
    <source>
        <dbReference type="SAM" id="SignalP"/>
    </source>
</evidence>
<protein>
    <submittedName>
        <fullName evidence="6">Uncharacterized protein LOC116412294</fullName>
    </submittedName>
</protein>
<dbReference type="SUPFAM" id="SSF57302">
    <property type="entry name" value="Snake toxin-like"/>
    <property type="match status" value="3"/>
</dbReference>
<dbReference type="Proteomes" id="UP000008143">
    <property type="component" value="Chromosome 7"/>
</dbReference>
<dbReference type="AGR" id="Xenbase:XB-GENE-29098463"/>
<dbReference type="PANTHER" id="PTHR20914">
    <property type="entry name" value="LY6/PLAUR DOMAIN-CONTAINING PROTEIN 8"/>
    <property type="match status" value="1"/>
</dbReference>
<organism evidence="5 6">
    <name type="scientific">Xenopus tropicalis</name>
    <name type="common">Western clawed frog</name>
    <name type="synonym">Silurana tropicalis</name>
    <dbReference type="NCBI Taxonomy" id="8364"/>
    <lineage>
        <taxon>Eukaryota</taxon>
        <taxon>Metazoa</taxon>
        <taxon>Chordata</taxon>
        <taxon>Craniata</taxon>
        <taxon>Vertebrata</taxon>
        <taxon>Euteleostomi</taxon>
        <taxon>Amphibia</taxon>
        <taxon>Batrachia</taxon>
        <taxon>Anura</taxon>
        <taxon>Pipoidea</taxon>
        <taxon>Pipidae</taxon>
        <taxon>Xenopodinae</taxon>
        <taxon>Xenopus</taxon>
        <taxon>Silurana</taxon>
    </lineage>
</organism>
<feature type="chain" id="PRO_5035312722" evidence="3">
    <location>
        <begin position="24"/>
        <end position="302"/>
    </location>
</feature>
<dbReference type="OrthoDB" id="10336793at2759"/>
<feature type="domain" description="UPAR/Ly6" evidence="4">
    <location>
        <begin position="49"/>
        <end position="135"/>
    </location>
</feature>
<evidence type="ECO:0000256" key="1">
    <source>
        <dbReference type="ARBA" id="ARBA00004613"/>
    </source>
</evidence>
<feature type="signal peptide" evidence="3">
    <location>
        <begin position="1"/>
        <end position="23"/>
    </location>
</feature>
<proteinExistence type="predicted"/>
<dbReference type="Gene3D" id="2.10.60.10">
    <property type="entry name" value="CD59"/>
    <property type="match status" value="1"/>
</dbReference>
<evidence type="ECO:0000256" key="2">
    <source>
        <dbReference type="ARBA" id="ARBA00022525"/>
    </source>
</evidence>
<dbReference type="InterPro" id="IPR045860">
    <property type="entry name" value="Snake_toxin-like_sf"/>
</dbReference>
<dbReference type="InterPro" id="IPR050918">
    <property type="entry name" value="CNF-like_PLA2_Inhibitor"/>
</dbReference>
<dbReference type="OMA" id="GNIECTE"/>
<comment type="subcellular location">
    <subcellularLocation>
        <location evidence="1">Secreted</location>
    </subcellularLocation>
</comment>
<sequence>MVSLYTVSFWGALLLNIVPSVHTTNITTTEGKPLRAEPGLQDDPNKPFTCIECAKWNRICKSPSVQCPPGTTFCVKELHEKYDFNPGASSIYTFFEMKYCGPPISGASCISEPTKDVIPGFTARFSCCDFPDCNLPLVKNAIVCYDCSASRGCGEVTSCVDGTVCMTVLSKVGSTVKVIEKTCGKREQCGQSFSQLVRGKKETNFTTCCDTDYCSPEENIYRNGIMCPFCTKEGSTNCTTADYECLGTANNCYTYTAPGPKGRIIRGCTSKHTCLNPKNSLKTFDKDGGNIECTEKSLEPSH</sequence>
<dbReference type="Xenbase" id="XB-GENE-29098463">
    <property type="gene designation" value="LOC116412294"/>
</dbReference>
<dbReference type="InterPro" id="IPR016054">
    <property type="entry name" value="LY6_UPA_recep-like"/>
</dbReference>
<dbReference type="GO" id="GO:0005576">
    <property type="term" value="C:extracellular region"/>
    <property type="evidence" value="ECO:0007669"/>
    <property type="project" value="UniProtKB-SubCell"/>
</dbReference>
<name>A0A8J1JYN3_XENTR</name>
<gene>
    <name evidence="6 7" type="primary">LOC116412294</name>
</gene>
<dbReference type="RefSeq" id="XP_031762130.1">
    <property type="nucleotide sequence ID" value="XM_031906270.1"/>
</dbReference>
<dbReference type="Pfam" id="PF00021">
    <property type="entry name" value="UPAR_LY6"/>
    <property type="match status" value="3"/>
</dbReference>
<evidence type="ECO:0000313" key="5">
    <source>
        <dbReference type="Proteomes" id="UP000008143"/>
    </source>
</evidence>
<feature type="domain" description="UPAR/Ly6" evidence="4">
    <location>
        <begin position="141"/>
        <end position="215"/>
    </location>
</feature>
<keyword evidence="3" id="KW-0732">Signal</keyword>
<dbReference type="CDD" id="cd00117">
    <property type="entry name" value="TFP"/>
    <property type="match status" value="1"/>
</dbReference>
<evidence type="ECO:0000313" key="7">
    <source>
        <dbReference type="Xenbase" id="XB-GENE-29098463"/>
    </source>
</evidence>
<dbReference type="GeneID" id="116412294"/>
<keyword evidence="5" id="KW-1185">Reference proteome</keyword>
<dbReference type="AlphaFoldDB" id="A0A8J1JYN3"/>
<evidence type="ECO:0000259" key="4">
    <source>
        <dbReference type="Pfam" id="PF00021"/>
    </source>
</evidence>
<dbReference type="KEGG" id="xtr:116412294"/>